<dbReference type="Gene3D" id="3.40.50.1240">
    <property type="entry name" value="Phosphoglycerate mutase-like"/>
    <property type="match status" value="1"/>
</dbReference>
<dbReference type="GO" id="GO:0016791">
    <property type="term" value="F:phosphatase activity"/>
    <property type="evidence" value="ECO:0007669"/>
    <property type="project" value="TreeGrafter"/>
</dbReference>
<dbReference type="Proteomes" id="UP000280228">
    <property type="component" value="Chromosome"/>
</dbReference>
<evidence type="ECO:0000313" key="2">
    <source>
        <dbReference type="Proteomes" id="UP000280228"/>
    </source>
</evidence>
<evidence type="ECO:0000313" key="1">
    <source>
        <dbReference type="EMBL" id="AZQ92599.1"/>
    </source>
</evidence>
<dbReference type="InterPro" id="IPR050275">
    <property type="entry name" value="PGM_Phosphatase"/>
</dbReference>
<dbReference type="SMART" id="SM00855">
    <property type="entry name" value="PGAM"/>
    <property type="match status" value="1"/>
</dbReference>
<name>A0A3A9LWH3_MORCA</name>
<dbReference type="PANTHER" id="PTHR48100:SF1">
    <property type="entry name" value="HISTIDINE PHOSPHATASE FAMILY PROTEIN-RELATED"/>
    <property type="match status" value="1"/>
</dbReference>
<dbReference type="PANTHER" id="PTHR48100">
    <property type="entry name" value="BROAD-SPECIFICITY PHOSPHATASE YOR283W-RELATED"/>
    <property type="match status" value="1"/>
</dbReference>
<gene>
    <name evidence="1" type="ORF">EJK53_0939</name>
</gene>
<dbReference type="SUPFAM" id="SSF53254">
    <property type="entry name" value="Phosphoglycerate mutase-like"/>
    <property type="match status" value="1"/>
</dbReference>
<reference evidence="1 2" key="1">
    <citation type="submission" date="2018-12" db="EMBL/GenBank/DDBJ databases">
        <title>Persistence of Moraxella catarrhalis in Chronic Obstructive Pulmonary Disease and Regulation of the Hag/MID Adhesin.</title>
        <authorList>
            <person name="Murphy T."/>
            <person name="Zhao X."/>
            <person name="Vyas G."/>
            <person name="Aluvathingal J."/>
            <person name="Nadendla S."/>
            <person name="Tallon L."/>
            <person name="Tettelin H."/>
        </authorList>
    </citation>
    <scope>NUCLEOTIDE SEQUENCE [LARGE SCALE GENOMIC DNA]</scope>
    <source>
        <strain evidence="1 2">46P58B1</strain>
    </source>
</reference>
<organism evidence="1 2">
    <name type="scientific">Moraxella catarrhalis</name>
    <name type="common">Branhamella catarrhalis</name>
    <dbReference type="NCBI Taxonomy" id="480"/>
    <lineage>
        <taxon>Bacteria</taxon>
        <taxon>Pseudomonadati</taxon>
        <taxon>Pseudomonadota</taxon>
        <taxon>Gammaproteobacteria</taxon>
        <taxon>Moraxellales</taxon>
        <taxon>Moraxellaceae</taxon>
        <taxon>Moraxella</taxon>
    </lineage>
</organism>
<dbReference type="InterPro" id="IPR029033">
    <property type="entry name" value="His_PPase_superfam"/>
</dbReference>
<sequence length="193" mass="22902">MTTVYFIRHAEPNYANRDEFSRDLTPKGIAQSERLLDVFRGIDIDVFFSSPYKRAVDTIYPLANSRKKNIHLKEKLCERRIGTWVDNFDEFSQKQWQDFGFHLKNGESLHRVQQRNIAMLHEILINYPNQTIVIGTHGTALSTIIKYYQADFGYQDFNANKHKFPWIMAFEFDGIMLKRYHEIIHEIHMDDTP</sequence>
<dbReference type="AlphaFoldDB" id="A0A3A9LWH3"/>
<dbReference type="RefSeq" id="WP_049148327.1">
    <property type="nucleotide sequence ID" value="NZ_CP034662.1"/>
</dbReference>
<dbReference type="Pfam" id="PF00300">
    <property type="entry name" value="His_Phos_1"/>
    <property type="match status" value="1"/>
</dbReference>
<proteinExistence type="predicted"/>
<dbReference type="EMBL" id="CP034662">
    <property type="protein sequence ID" value="AZQ92599.1"/>
    <property type="molecule type" value="Genomic_DNA"/>
</dbReference>
<protein>
    <submittedName>
        <fullName evidence="1">Histidine phosphatase super family protein</fullName>
    </submittedName>
</protein>
<dbReference type="InterPro" id="IPR013078">
    <property type="entry name" value="His_Pase_superF_clade-1"/>
</dbReference>
<accession>A0A3A9LWH3</accession>
<dbReference type="CDD" id="cd07067">
    <property type="entry name" value="HP_PGM_like"/>
    <property type="match status" value="1"/>
</dbReference>
<dbReference type="GO" id="GO:0005737">
    <property type="term" value="C:cytoplasm"/>
    <property type="evidence" value="ECO:0007669"/>
    <property type="project" value="TreeGrafter"/>
</dbReference>